<reference evidence="3" key="2">
    <citation type="submission" date="2021-04" db="EMBL/GenBank/DDBJ databases">
        <authorList>
            <person name="Zhang T."/>
            <person name="Zhang Y."/>
            <person name="Lu D."/>
            <person name="Zuo D."/>
            <person name="Du Z."/>
        </authorList>
    </citation>
    <scope>NUCLEOTIDE SEQUENCE</scope>
    <source>
        <strain evidence="3">JR1</strain>
    </source>
</reference>
<evidence type="ECO:0000313" key="4">
    <source>
        <dbReference type="Proteomes" id="UP000679220"/>
    </source>
</evidence>
<dbReference type="SUPFAM" id="SSF49464">
    <property type="entry name" value="Carboxypeptidase regulatory domain-like"/>
    <property type="match status" value="1"/>
</dbReference>
<comment type="caution">
    <text evidence="3">The sequence shown here is derived from an EMBL/GenBank/DDBJ whole genome shotgun (WGS) entry which is preliminary data.</text>
</comment>
<keyword evidence="3" id="KW-0378">Hydrolase</keyword>
<organism evidence="3 4">
    <name type="scientific">Carboxylicivirga sediminis</name>
    <dbReference type="NCBI Taxonomy" id="2006564"/>
    <lineage>
        <taxon>Bacteria</taxon>
        <taxon>Pseudomonadati</taxon>
        <taxon>Bacteroidota</taxon>
        <taxon>Bacteroidia</taxon>
        <taxon>Marinilabiliales</taxon>
        <taxon>Marinilabiliaceae</taxon>
        <taxon>Carboxylicivirga</taxon>
    </lineage>
</organism>
<dbReference type="RefSeq" id="WP_212192578.1">
    <property type="nucleotide sequence ID" value="NZ_JAGTAR010000034.1"/>
</dbReference>
<dbReference type="AlphaFoldDB" id="A0A941IZL2"/>
<evidence type="ECO:0000256" key="1">
    <source>
        <dbReference type="SAM" id="Phobius"/>
    </source>
</evidence>
<dbReference type="SUPFAM" id="SSF74653">
    <property type="entry name" value="TolA/TonB C-terminal domain"/>
    <property type="match status" value="1"/>
</dbReference>
<dbReference type="Pfam" id="PF13715">
    <property type="entry name" value="CarbopepD_reg_2"/>
    <property type="match status" value="1"/>
</dbReference>
<proteinExistence type="predicted"/>
<keyword evidence="3" id="KW-0645">Protease</keyword>
<dbReference type="InterPro" id="IPR008969">
    <property type="entry name" value="CarboxyPept-like_regulatory"/>
</dbReference>
<feature type="transmembrane region" description="Helical" evidence="1">
    <location>
        <begin position="78"/>
        <end position="98"/>
    </location>
</feature>
<accession>A0A941IZL2</accession>
<feature type="domain" description="TonB C-terminal" evidence="2">
    <location>
        <begin position="362"/>
        <end position="428"/>
    </location>
</feature>
<dbReference type="GO" id="GO:0004180">
    <property type="term" value="F:carboxypeptidase activity"/>
    <property type="evidence" value="ECO:0007669"/>
    <property type="project" value="UniProtKB-KW"/>
</dbReference>
<evidence type="ECO:0000259" key="2">
    <source>
        <dbReference type="Pfam" id="PF03544"/>
    </source>
</evidence>
<evidence type="ECO:0000313" key="3">
    <source>
        <dbReference type="EMBL" id="MBR8537553.1"/>
    </source>
</evidence>
<gene>
    <name evidence="3" type="ORF">KDU71_18430</name>
</gene>
<keyword evidence="1" id="KW-0812">Transmembrane</keyword>
<dbReference type="Gene3D" id="3.30.1150.10">
    <property type="match status" value="1"/>
</dbReference>
<dbReference type="GO" id="GO:0055085">
    <property type="term" value="P:transmembrane transport"/>
    <property type="evidence" value="ECO:0007669"/>
    <property type="project" value="InterPro"/>
</dbReference>
<keyword evidence="1" id="KW-1133">Transmembrane helix</keyword>
<keyword evidence="4" id="KW-1185">Reference proteome</keyword>
<dbReference type="EMBL" id="JAGTAR010000034">
    <property type="protein sequence ID" value="MBR8537553.1"/>
    <property type="molecule type" value="Genomic_DNA"/>
</dbReference>
<sequence length="430" mass="47736">MNKRKIHTTTDADAFQRYMNNEMQPNEAHEFERRLLNDSFENEALEGLSSIGAKAFRDDMASLQSKISKRKFIWQRPAFYAAASFALTIGLISVLWLLQPKQLPTVSDHMELPKAPVAAKAESIEAIKPETEVEIISSEQAAEPIAMIEVENDAEESLPDMEVPVAVAAKADKSAEPLKSYSDFQLADTEEMKIEVPKHKSSAGRIEKEVMSVDYGTLEGNSLQGLSDSGSSGDMLVVRGRIIDRSQQPVPGASVNIKGTSLSTVAKTDGSYEMAIPVEDTSKSIRVDFIGFVPQESDLLVNDSLNFVLEEQNYALSEVVTISYGAEKKRQIDEKIDARPEKGLDDYIIELEKNLRYPANGTGKKEQVVALITINQRGEIKNIEIKRSPGESYSIETIRAIRNGSRWLPATDKGFPVEDTVKIKLQFHPK</sequence>
<keyword evidence="1" id="KW-0472">Membrane</keyword>
<protein>
    <submittedName>
        <fullName evidence="3">Carboxypeptidase-like regulatory domain-containing protein</fullName>
    </submittedName>
</protein>
<reference evidence="3" key="1">
    <citation type="journal article" date="2018" name="Int. J. Syst. Evol. Microbiol.">
        <title>Carboxylicivirga sediminis sp. nov., isolated from coastal sediment.</title>
        <authorList>
            <person name="Wang F.Q."/>
            <person name="Ren L.H."/>
            <person name="Zou R.J."/>
            <person name="Sun Y.Z."/>
            <person name="Liu X.J."/>
            <person name="Jiang F."/>
            <person name="Liu L.J."/>
        </authorList>
    </citation>
    <scope>NUCLEOTIDE SEQUENCE</scope>
    <source>
        <strain evidence="3">JR1</strain>
    </source>
</reference>
<dbReference type="Gene3D" id="2.60.40.1120">
    <property type="entry name" value="Carboxypeptidase-like, regulatory domain"/>
    <property type="match status" value="1"/>
</dbReference>
<dbReference type="InterPro" id="IPR037682">
    <property type="entry name" value="TonB_C"/>
</dbReference>
<keyword evidence="3" id="KW-0121">Carboxypeptidase</keyword>
<dbReference type="Proteomes" id="UP000679220">
    <property type="component" value="Unassembled WGS sequence"/>
</dbReference>
<dbReference type="Pfam" id="PF03544">
    <property type="entry name" value="TonB_C"/>
    <property type="match status" value="1"/>
</dbReference>
<name>A0A941IZL2_9BACT</name>